<dbReference type="SUPFAM" id="SSF52172">
    <property type="entry name" value="CheY-like"/>
    <property type="match status" value="1"/>
</dbReference>
<protein>
    <submittedName>
        <fullName evidence="4">Response regulator</fullName>
    </submittedName>
</protein>
<evidence type="ECO:0000256" key="1">
    <source>
        <dbReference type="ARBA" id="ARBA00022553"/>
    </source>
</evidence>
<evidence type="ECO:0000259" key="3">
    <source>
        <dbReference type="PROSITE" id="PS50110"/>
    </source>
</evidence>
<comment type="caution">
    <text evidence="4">The sequence shown here is derived from an EMBL/GenBank/DDBJ whole genome shotgun (WGS) entry which is preliminary data.</text>
</comment>
<feature type="domain" description="Response regulatory" evidence="3">
    <location>
        <begin position="3"/>
        <end position="120"/>
    </location>
</feature>
<evidence type="ECO:0000256" key="2">
    <source>
        <dbReference type="PROSITE-ProRule" id="PRU00169"/>
    </source>
</evidence>
<name>A0A931IZR1_9BURK</name>
<dbReference type="EMBL" id="JAEDAK010000001">
    <property type="protein sequence ID" value="MBH9575470.1"/>
    <property type="molecule type" value="Genomic_DNA"/>
</dbReference>
<keyword evidence="5" id="KW-1185">Reference proteome</keyword>
<proteinExistence type="predicted"/>
<gene>
    <name evidence="4" type="ORF">I7X39_01005</name>
</gene>
<dbReference type="PANTHER" id="PTHR44591">
    <property type="entry name" value="STRESS RESPONSE REGULATOR PROTEIN 1"/>
    <property type="match status" value="1"/>
</dbReference>
<evidence type="ECO:0000313" key="4">
    <source>
        <dbReference type="EMBL" id="MBH9575470.1"/>
    </source>
</evidence>
<dbReference type="Pfam" id="PF00072">
    <property type="entry name" value="Response_reg"/>
    <property type="match status" value="1"/>
</dbReference>
<dbReference type="AlphaFoldDB" id="A0A931IZR1"/>
<dbReference type="PANTHER" id="PTHR44591:SF3">
    <property type="entry name" value="RESPONSE REGULATORY DOMAIN-CONTAINING PROTEIN"/>
    <property type="match status" value="1"/>
</dbReference>
<dbReference type="InterPro" id="IPR050595">
    <property type="entry name" value="Bact_response_regulator"/>
</dbReference>
<evidence type="ECO:0000313" key="5">
    <source>
        <dbReference type="Proteomes" id="UP000613266"/>
    </source>
</evidence>
<dbReference type="SMART" id="SM00448">
    <property type="entry name" value="REC"/>
    <property type="match status" value="1"/>
</dbReference>
<accession>A0A931IZR1</accession>
<reference evidence="4" key="1">
    <citation type="submission" date="2020-12" db="EMBL/GenBank/DDBJ databases">
        <title>The genome sequence of Inhella sp. 1Y17.</title>
        <authorList>
            <person name="Liu Y."/>
        </authorList>
    </citation>
    <scope>NUCLEOTIDE SEQUENCE</scope>
    <source>
        <strain evidence="4">1Y17</strain>
    </source>
</reference>
<feature type="modified residue" description="4-aspartylphosphate" evidence="2">
    <location>
        <position position="52"/>
    </location>
</feature>
<dbReference type="InterPro" id="IPR001789">
    <property type="entry name" value="Sig_transdc_resp-reg_receiver"/>
</dbReference>
<sequence length="133" mass="14852">MMKILLVEDHADIRRLVRMTLEYEPCEIREASHVEEAEAVLRDFRPELILLDVMMPGARNGLDLCRSLRADPRNDAVRIVMLSALDGLDDQMAGLAAGANDYLVKPFSPLQLLETLCKRPTPPAAARKQGAWA</sequence>
<dbReference type="PROSITE" id="PS50110">
    <property type="entry name" value="RESPONSE_REGULATORY"/>
    <property type="match status" value="1"/>
</dbReference>
<dbReference type="Gene3D" id="3.40.50.2300">
    <property type="match status" value="1"/>
</dbReference>
<organism evidence="4 5">
    <name type="scientific">Inhella proteolytica</name>
    <dbReference type="NCBI Taxonomy" id="2795029"/>
    <lineage>
        <taxon>Bacteria</taxon>
        <taxon>Pseudomonadati</taxon>
        <taxon>Pseudomonadota</taxon>
        <taxon>Betaproteobacteria</taxon>
        <taxon>Burkholderiales</taxon>
        <taxon>Sphaerotilaceae</taxon>
        <taxon>Inhella</taxon>
    </lineage>
</organism>
<dbReference type="CDD" id="cd17574">
    <property type="entry name" value="REC_OmpR"/>
    <property type="match status" value="1"/>
</dbReference>
<dbReference type="Proteomes" id="UP000613266">
    <property type="component" value="Unassembled WGS sequence"/>
</dbReference>
<keyword evidence="1 2" id="KW-0597">Phosphoprotein</keyword>
<dbReference type="InterPro" id="IPR011006">
    <property type="entry name" value="CheY-like_superfamily"/>
</dbReference>
<dbReference type="GO" id="GO:0000160">
    <property type="term" value="P:phosphorelay signal transduction system"/>
    <property type="evidence" value="ECO:0007669"/>
    <property type="project" value="InterPro"/>
</dbReference>